<evidence type="ECO:0000313" key="2">
    <source>
        <dbReference type="Proteomes" id="UP000472355"/>
    </source>
</evidence>
<sequence length="327" mass="39156">MKIIKVKLENELLNIDSVNCLEISIAYCLNKIGIDYKQYFILYLKCLQSYKIKKYSGLNVKYPVEIHYFLKDILKKLNVEIIQNKNLCNSSIFIKNSINDNDFVFISGNLKELYYSKYYKKEDSRHVFLINGYDEGRNIYYIIDNIQNQNSRSEYSQFSIKKSMLEKMISSYQTAFQTFFECKIKMICPQLNKKKILKEVLSHICQSNTELWENDFIDDIKNIIDGNSRENECVEECFIRCIKHKYLFYKTLLNIIKNNFPNIINYEIFEKTYEELIQTWKSISNICLFKLYKKEHFDITIKVREAIMIENYMKEILKHIILEIGGE</sequence>
<organism evidence="1 2">
    <name type="scientific">Clostridium botulinum</name>
    <dbReference type="NCBI Taxonomy" id="1491"/>
    <lineage>
        <taxon>Bacteria</taxon>
        <taxon>Bacillati</taxon>
        <taxon>Bacillota</taxon>
        <taxon>Clostridia</taxon>
        <taxon>Eubacteriales</taxon>
        <taxon>Clostridiaceae</taxon>
        <taxon>Clostridium</taxon>
    </lineage>
</organism>
<comment type="caution">
    <text evidence="1">The sequence shown here is derived from an EMBL/GenBank/DDBJ whole genome shotgun (WGS) entry which is preliminary data.</text>
</comment>
<protein>
    <recommendedName>
        <fullName evidence="3">Butirosin biosynthesis protein H N-terminal domain-containing protein</fullName>
    </recommendedName>
</protein>
<reference evidence="1 2" key="1">
    <citation type="submission" date="2019-02" db="EMBL/GenBank/DDBJ databases">
        <title>Genome sequencing of Clostridium botulinum clinical isolates.</title>
        <authorList>
            <person name="Brunt J."/>
            <person name="Van Vliet A.H.M."/>
            <person name="Stringer S.C."/>
            <person name="Grant K.A."/>
            <person name="Carter A.C."/>
            <person name="Peck M.W."/>
        </authorList>
    </citation>
    <scope>NUCLEOTIDE SEQUENCE [LARGE SCALE GENOMIC DNA]</scope>
    <source>
        <strain evidence="1 2">H113700579</strain>
    </source>
</reference>
<accession>A0A6M0SQ84</accession>
<evidence type="ECO:0008006" key="3">
    <source>
        <dbReference type="Google" id="ProtNLM"/>
    </source>
</evidence>
<dbReference type="AlphaFoldDB" id="A0A6M0SQ84"/>
<dbReference type="EMBL" id="SGKU01000039">
    <property type="protein sequence ID" value="NFA43462.1"/>
    <property type="molecule type" value="Genomic_DNA"/>
</dbReference>
<gene>
    <name evidence="1" type="ORF">EXM65_12970</name>
</gene>
<name>A0A6M0SQ84_CLOBO</name>
<evidence type="ECO:0000313" key="1">
    <source>
        <dbReference type="EMBL" id="NFA43462.1"/>
    </source>
</evidence>
<dbReference type="Proteomes" id="UP000472355">
    <property type="component" value="Unassembled WGS sequence"/>
</dbReference>
<proteinExistence type="predicted"/>